<reference evidence="3" key="2">
    <citation type="submission" date="2024-11" db="EMBL/GenBank/DDBJ databases">
        <authorList>
            <person name="Burger M."/>
            <person name="Chory J."/>
        </authorList>
    </citation>
    <scope>NUCLEOTIDE SEQUENCE</scope>
    <source>
        <strain evidence="3">Tecolote</strain>
        <tissue evidence="3">Flower</tissue>
    </source>
</reference>
<sequence length="103" mass="10845">MEAQQLSYLQKHIGNILSLLADSTEGEDDESMVLSSTLEHIVDRVSPKESSPSSSSDQDVQMADAGTSSVKPLSSTRGPSFIEGISKSSCVKQAADLKGTSAK</sequence>
<organism evidence="3 4">
    <name type="scientific">Castilleja foliolosa</name>
    <dbReference type="NCBI Taxonomy" id="1961234"/>
    <lineage>
        <taxon>Eukaryota</taxon>
        <taxon>Viridiplantae</taxon>
        <taxon>Streptophyta</taxon>
        <taxon>Embryophyta</taxon>
        <taxon>Tracheophyta</taxon>
        <taxon>Spermatophyta</taxon>
        <taxon>Magnoliopsida</taxon>
        <taxon>eudicotyledons</taxon>
        <taxon>Gunneridae</taxon>
        <taxon>Pentapetalae</taxon>
        <taxon>asterids</taxon>
        <taxon>lamiids</taxon>
        <taxon>Lamiales</taxon>
        <taxon>Orobanchaceae</taxon>
        <taxon>Pedicularideae</taxon>
        <taxon>Castillejinae</taxon>
        <taxon>Castilleja</taxon>
    </lineage>
</organism>
<dbReference type="EMBL" id="JAVIJP010000004">
    <property type="protein sequence ID" value="KAL3654508.1"/>
    <property type="molecule type" value="Genomic_DNA"/>
</dbReference>
<evidence type="ECO:0000313" key="2">
    <source>
        <dbReference type="EMBL" id="KAL3654508.1"/>
    </source>
</evidence>
<feature type="compositionally biased region" description="Polar residues" evidence="1">
    <location>
        <begin position="66"/>
        <end position="78"/>
    </location>
</feature>
<gene>
    <name evidence="2" type="ORF">CASFOL_001493</name>
    <name evidence="3" type="ORF">CASFOL_001497</name>
</gene>
<proteinExistence type="predicted"/>
<dbReference type="PANTHER" id="PTHR16052">
    <property type="entry name" value="TBCC DOMAIN-CONTAINING PROTEIN 1"/>
    <property type="match status" value="1"/>
</dbReference>
<evidence type="ECO:0000256" key="1">
    <source>
        <dbReference type="SAM" id="MobiDB-lite"/>
    </source>
</evidence>
<accession>A0ABD3EJB5</accession>
<evidence type="ECO:0000313" key="3">
    <source>
        <dbReference type="EMBL" id="KAL3654512.1"/>
    </source>
</evidence>
<dbReference type="EMBL" id="JAVIJP010000004">
    <property type="protein sequence ID" value="KAL3654512.1"/>
    <property type="molecule type" value="Genomic_DNA"/>
</dbReference>
<keyword evidence="4" id="KW-1185">Reference proteome</keyword>
<name>A0ABD3EJB5_9LAMI</name>
<dbReference type="AlphaFoldDB" id="A0ABD3EJB5"/>
<comment type="caution">
    <text evidence="3">The sequence shown here is derived from an EMBL/GenBank/DDBJ whole genome shotgun (WGS) entry which is preliminary data.</text>
</comment>
<dbReference type="Proteomes" id="UP001632038">
    <property type="component" value="Unassembled WGS sequence"/>
</dbReference>
<evidence type="ECO:0000313" key="4">
    <source>
        <dbReference type="Proteomes" id="UP001632038"/>
    </source>
</evidence>
<dbReference type="PANTHER" id="PTHR16052:SF0">
    <property type="entry name" value="TBCC DOMAIN-CONTAINING PROTEIN 1"/>
    <property type="match status" value="1"/>
</dbReference>
<feature type="region of interest" description="Disordered" evidence="1">
    <location>
        <begin position="43"/>
        <end position="83"/>
    </location>
</feature>
<reference evidence="3" key="1">
    <citation type="journal article" date="2024" name="IScience">
        <title>Strigolactones Initiate the Formation of Haustorium-like Structures in Castilleja.</title>
        <authorList>
            <person name="Buerger M."/>
            <person name="Peterson D."/>
            <person name="Chory J."/>
        </authorList>
    </citation>
    <scope>NUCLEOTIDE SEQUENCE</scope>
    <source>
        <strain evidence="3">Tecolote</strain>
        <tissue evidence="3">Flower</tissue>
    </source>
</reference>
<protein>
    <submittedName>
        <fullName evidence="3">Uncharacterized protein</fullName>
    </submittedName>
</protein>
<dbReference type="InterPro" id="IPR039589">
    <property type="entry name" value="TBCC1"/>
</dbReference>